<dbReference type="SUPFAM" id="SSF52058">
    <property type="entry name" value="L domain-like"/>
    <property type="match status" value="1"/>
</dbReference>
<name>A0A9N9S5D6_9DIPT</name>
<reference evidence="1" key="1">
    <citation type="submission" date="2022-01" db="EMBL/GenBank/DDBJ databases">
        <authorList>
            <person name="King R."/>
        </authorList>
    </citation>
    <scope>NUCLEOTIDE SEQUENCE</scope>
</reference>
<evidence type="ECO:0000313" key="1">
    <source>
        <dbReference type="EMBL" id="CAG9811191.1"/>
    </source>
</evidence>
<sequence length="248" mass="28923">MSMIDIPCRFLEFSYRHGKEPYGCWIKDQEIAENQQINFIGQHLNGKTNNDVISIQFDSCTVTKIPQGLTKIFPNLVIFEIDNSNLSQITKNDLKEYKNLKKFICTRNELDFLPGDLFEGFENLEFISFWGNNLKLIDCEILDGLEKLNHVNFKNNPNYSKCYSIYQVYKSNASLHEVKVELTDKFPAILRNSREFGQEPVNIESRELKMDVNKSKVDKFELKGSSATIEKLVFQHFVMILLFLVLRK</sequence>
<accession>A0A9N9S5D6</accession>
<dbReference type="Gene3D" id="3.80.10.10">
    <property type="entry name" value="Ribonuclease Inhibitor"/>
    <property type="match status" value="1"/>
</dbReference>
<dbReference type="Proteomes" id="UP001153620">
    <property type="component" value="Chromosome 4"/>
</dbReference>
<dbReference type="OrthoDB" id="7786319at2759"/>
<dbReference type="EMBL" id="OU895880">
    <property type="protein sequence ID" value="CAG9811191.1"/>
    <property type="molecule type" value="Genomic_DNA"/>
</dbReference>
<organism evidence="1 2">
    <name type="scientific">Chironomus riparius</name>
    <dbReference type="NCBI Taxonomy" id="315576"/>
    <lineage>
        <taxon>Eukaryota</taxon>
        <taxon>Metazoa</taxon>
        <taxon>Ecdysozoa</taxon>
        <taxon>Arthropoda</taxon>
        <taxon>Hexapoda</taxon>
        <taxon>Insecta</taxon>
        <taxon>Pterygota</taxon>
        <taxon>Neoptera</taxon>
        <taxon>Endopterygota</taxon>
        <taxon>Diptera</taxon>
        <taxon>Nematocera</taxon>
        <taxon>Chironomoidea</taxon>
        <taxon>Chironomidae</taxon>
        <taxon>Chironominae</taxon>
        <taxon>Chironomus</taxon>
    </lineage>
</organism>
<keyword evidence="2" id="KW-1185">Reference proteome</keyword>
<dbReference type="InterPro" id="IPR032675">
    <property type="entry name" value="LRR_dom_sf"/>
</dbReference>
<evidence type="ECO:0000313" key="2">
    <source>
        <dbReference type="Proteomes" id="UP001153620"/>
    </source>
</evidence>
<protein>
    <submittedName>
        <fullName evidence="1">Uncharacterized protein</fullName>
    </submittedName>
</protein>
<proteinExistence type="predicted"/>
<dbReference type="AlphaFoldDB" id="A0A9N9S5D6"/>
<reference evidence="1" key="2">
    <citation type="submission" date="2022-10" db="EMBL/GenBank/DDBJ databases">
        <authorList>
            <consortium name="ENA_rothamsted_submissions"/>
            <consortium name="culmorum"/>
            <person name="King R."/>
        </authorList>
    </citation>
    <scope>NUCLEOTIDE SEQUENCE</scope>
</reference>
<gene>
    <name evidence="1" type="ORF">CHIRRI_LOCUS14000</name>
</gene>